<dbReference type="AlphaFoldDB" id="A0A0E9XNK9"/>
<protein>
    <submittedName>
        <fullName evidence="1">Uncharacterized protein</fullName>
    </submittedName>
</protein>
<sequence>MYSFSIVAQGNVCAYEASTERHQTNANC</sequence>
<reference evidence="1" key="2">
    <citation type="journal article" date="2015" name="Fish Shellfish Immunol.">
        <title>Early steps in the European eel (Anguilla anguilla)-Vibrio vulnificus interaction in the gills: Role of the RtxA13 toxin.</title>
        <authorList>
            <person name="Callol A."/>
            <person name="Pajuelo D."/>
            <person name="Ebbesson L."/>
            <person name="Teles M."/>
            <person name="MacKenzie S."/>
            <person name="Amaro C."/>
        </authorList>
    </citation>
    <scope>NUCLEOTIDE SEQUENCE</scope>
</reference>
<accession>A0A0E9XNK9</accession>
<name>A0A0E9XNK9_ANGAN</name>
<proteinExistence type="predicted"/>
<evidence type="ECO:0000313" key="1">
    <source>
        <dbReference type="EMBL" id="JAI04318.1"/>
    </source>
</evidence>
<dbReference type="EMBL" id="GBXM01004260">
    <property type="protein sequence ID" value="JAI04318.1"/>
    <property type="molecule type" value="Transcribed_RNA"/>
</dbReference>
<organism evidence="1">
    <name type="scientific">Anguilla anguilla</name>
    <name type="common">European freshwater eel</name>
    <name type="synonym">Muraena anguilla</name>
    <dbReference type="NCBI Taxonomy" id="7936"/>
    <lineage>
        <taxon>Eukaryota</taxon>
        <taxon>Metazoa</taxon>
        <taxon>Chordata</taxon>
        <taxon>Craniata</taxon>
        <taxon>Vertebrata</taxon>
        <taxon>Euteleostomi</taxon>
        <taxon>Actinopterygii</taxon>
        <taxon>Neopterygii</taxon>
        <taxon>Teleostei</taxon>
        <taxon>Anguilliformes</taxon>
        <taxon>Anguillidae</taxon>
        <taxon>Anguilla</taxon>
    </lineage>
</organism>
<reference evidence="1" key="1">
    <citation type="submission" date="2014-11" db="EMBL/GenBank/DDBJ databases">
        <authorList>
            <person name="Amaro Gonzalez C."/>
        </authorList>
    </citation>
    <scope>NUCLEOTIDE SEQUENCE</scope>
</reference>